<dbReference type="Proteomes" id="UP001066276">
    <property type="component" value="Chromosome 9"/>
</dbReference>
<gene>
    <name evidence="2" type="ORF">NDU88_000007</name>
</gene>
<evidence type="ECO:0000256" key="1">
    <source>
        <dbReference type="SAM" id="MobiDB-lite"/>
    </source>
</evidence>
<accession>A0AAV7MKQ9</accession>
<keyword evidence="3" id="KW-1185">Reference proteome</keyword>
<reference evidence="2" key="1">
    <citation type="journal article" date="2022" name="bioRxiv">
        <title>Sequencing and chromosome-scale assembly of the giantPleurodeles waltlgenome.</title>
        <authorList>
            <person name="Brown T."/>
            <person name="Elewa A."/>
            <person name="Iarovenko S."/>
            <person name="Subramanian E."/>
            <person name="Araus A.J."/>
            <person name="Petzold A."/>
            <person name="Susuki M."/>
            <person name="Suzuki K.-i.T."/>
            <person name="Hayashi T."/>
            <person name="Toyoda A."/>
            <person name="Oliveira C."/>
            <person name="Osipova E."/>
            <person name="Leigh N.D."/>
            <person name="Simon A."/>
            <person name="Yun M.H."/>
        </authorList>
    </citation>
    <scope>NUCLEOTIDE SEQUENCE</scope>
    <source>
        <strain evidence="2">20211129_DDA</strain>
        <tissue evidence="2">Liver</tissue>
    </source>
</reference>
<sequence length="109" mass="11941">GGGTEEPVCQSWRELVAPVCPPVREGRTEDALLVCLCICHRTPCLSGQRRKELLSVREGSSEDPLSVKKGACPRSHPQSQTLAEIPQAADLHHPHPGRRRAWTCLQASL</sequence>
<dbReference type="AlphaFoldDB" id="A0AAV7MKQ9"/>
<proteinExistence type="predicted"/>
<name>A0AAV7MKQ9_PLEWA</name>
<feature type="non-terminal residue" evidence="2">
    <location>
        <position position="1"/>
    </location>
</feature>
<feature type="non-terminal residue" evidence="2">
    <location>
        <position position="109"/>
    </location>
</feature>
<comment type="caution">
    <text evidence="2">The sequence shown here is derived from an EMBL/GenBank/DDBJ whole genome shotgun (WGS) entry which is preliminary data.</text>
</comment>
<organism evidence="2 3">
    <name type="scientific">Pleurodeles waltl</name>
    <name type="common">Iberian ribbed newt</name>
    <dbReference type="NCBI Taxonomy" id="8319"/>
    <lineage>
        <taxon>Eukaryota</taxon>
        <taxon>Metazoa</taxon>
        <taxon>Chordata</taxon>
        <taxon>Craniata</taxon>
        <taxon>Vertebrata</taxon>
        <taxon>Euteleostomi</taxon>
        <taxon>Amphibia</taxon>
        <taxon>Batrachia</taxon>
        <taxon>Caudata</taxon>
        <taxon>Salamandroidea</taxon>
        <taxon>Salamandridae</taxon>
        <taxon>Pleurodelinae</taxon>
        <taxon>Pleurodeles</taxon>
    </lineage>
</organism>
<feature type="region of interest" description="Disordered" evidence="1">
    <location>
        <begin position="55"/>
        <end position="80"/>
    </location>
</feature>
<evidence type="ECO:0000313" key="3">
    <source>
        <dbReference type="Proteomes" id="UP001066276"/>
    </source>
</evidence>
<dbReference type="EMBL" id="JANPWB010000013">
    <property type="protein sequence ID" value="KAJ1102558.1"/>
    <property type="molecule type" value="Genomic_DNA"/>
</dbReference>
<protein>
    <submittedName>
        <fullName evidence="2">Uncharacterized protein</fullName>
    </submittedName>
</protein>
<evidence type="ECO:0000313" key="2">
    <source>
        <dbReference type="EMBL" id="KAJ1102558.1"/>
    </source>
</evidence>